<keyword evidence="3" id="KW-1185">Reference proteome</keyword>
<evidence type="ECO:0000313" key="2">
    <source>
        <dbReference type="EMBL" id="GAA3791095.1"/>
    </source>
</evidence>
<evidence type="ECO:0000313" key="3">
    <source>
        <dbReference type="Proteomes" id="UP001501009"/>
    </source>
</evidence>
<name>A0ABP7HCM3_9ACTN</name>
<organism evidence="2 3">
    <name type="scientific">Streptomyces coacervatus</name>
    <dbReference type="NCBI Taxonomy" id="647381"/>
    <lineage>
        <taxon>Bacteria</taxon>
        <taxon>Bacillati</taxon>
        <taxon>Actinomycetota</taxon>
        <taxon>Actinomycetes</taxon>
        <taxon>Kitasatosporales</taxon>
        <taxon>Streptomycetaceae</taxon>
        <taxon>Streptomyces</taxon>
    </lineage>
</organism>
<dbReference type="Proteomes" id="UP001501009">
    <property type="component" value="Unassembled WGS sequence"/>
</dbReference>
<proteinExistence type="predicted"/>
<dbReference type="EMBL" id="BAABDE010000013">
    <property type="protein sequence ID" value="GAA3791095.1"/>
    <property type="molecule type" value="Genomic_DNA"/>
</dbReference>
<reference evidence="3" key="1">
    <citation type="journal article" date="2019" name="Int. J. Syst. Evol. Microbiol.">
        <title>The Global Catalogue of Microorganisms (GCM) 10K type strain sequencing project: providing services to taxonomists for standard genome sequencing and annotation.</title>
        <authorList>
            <consortium name="The Broad Institute Genomics Platform"/>
            <consortium name="The Broad Institute Genome Sequencing Center for Infectious Disease"/>
            <person name="Wu L."/>
            <person name="Ma J."/>
        </authorList>
    </citation>
    <scope>NUCLEOTIDE SEQUENCE [LARGE SCALE GENOMIC DNA]</scope>
    <source>
        <strain evidence="3">JCM 17138</strain>
    </source>
</reference>
<comment type="caution">
    <text evidence="2">The sequence shown here is derived from an EMBL/GenBank/DDBJ whole genome shotgun (WGS) entry which is preliminary data.</text>
</comment>
<evidence type="ECO:0000256" key="1">
    <source>
        <dbReference type="SAM" id="MobiDB-lite"/>
    </source>
</evidence>
<feature type="region of interest" description="Disordered" evidence="1">
    <location>
        <begin position="1"/>
        <end position="21"/>
    </location>
</feature>
<gene>
    <name evidence="2" type="ORF">GCM10022403_026490</name>
</gene>
<sequence length="61" mass="6416">MRPAAHPRGGDDAPLAHGPMDIDLSASVPITSAAECGTSPLPRGVRMLERTIPVPEIRSIM</sequence>
<accession>A0ABP7HCM3</accession>
<protein>
    <submittedName>
        <fullName evidence="2">Uncharacterized protein</fullName>
    </submittedName>
</protein>